<gene>
    <name evidence="5" type="ORF">SAMN05192589_11398</name>
</gene>
<dbReference type="EMBL" id="FMZC01000013">
    <property type="protein sequence ID" value="SDE19588.1"/>
    <property type="molecule type" value="Genomic_DNA"/>
</dbReference>
<dbReference type="Gene3D" id="2.40.50.180">
    <property type="entry name" value="CheA-289, Domain 4"/>
    <property type="match status" value="1"/>
</dbReference>
<dbReference type="GO" id="GO:0006935">
    <property type="term" value="P:chemotaxis"/>
    <property type="evidence" value="ECO:0007669"/>
    <property type="project" value="InterPro"/>
</dbReference>
<proteinExistence type="predicted"/>
<dbReference type="InterPro" id="IPR002545">
    <property type="entry name" value="CheW-lke_dom"/>
</dbReference>
<dbReference type="GO" id="GO:0007165">
    <property type="term" value="P:signal transduction"/>
    <property type="evidence" value="ECO:0007669"/>
    <property type="project" value="InterPro"/>
</dbReference>
<dbReference type="Pfam" id="PF01584">
    <property type="entry name" value="CheW"/>
    <property type="match status" value="1"/>
</dbReference>
<name>A0A1G7AXI0_9BURK</name>
<keyword evidence="6" id="KW-1185">Reference proteome</keyword>
<protein>
    <recommendedName>
        <fullName evidence="2">Chemotaxis protein CheW</fullName>
    </recommendedName>
</protein>
<dbReference type="OrthoDB" id="9790406at2"/>
<dbReference type="SMART" id="SM00260">
    <property type="entry name" value="CheW"/>
    <property type="match status" value="1"/>
</dbReference>
<reference evidence="5 6" key="1">
    <citation type="submission" date="2016-10" db="EMBL/GenBank/DDBJ databases">
        <authorList>
            <person name="de Groot N.N."/>
        </authorList>
    </citation>
    <scope>NUCLEOTIDE SEQUENCE [LARGE SCALE GENOMIC DNA]</scope>
    <source>
        <strain evidence="5 6">DSM 16619</strain>
    </source>
</reference>
<dbReference type="InterPro" id="IPR036061">
    <property type="entry name" value="CheW-like_dom_sf"/>
</dbReference>
<evidence type="ECO:0000259" key="4">
    <source>
        <dbReference type="PROSITE" id="PS50851"/>
    </source>
</evidence>
<evidence type="ECO:0000256" key="3">
    <source>
        <dbReference type="ARBA" id="ARBA00022490"/>
    </source>
</evidence>
<evidence type="ECO:0000256" key="1">
    <source>
        <dbReference type="ARBA" id="ARBA00004496"/>
    </source>
</evidence>
<dbReference type="STRING" id="187868.SAMN05192589_11398"/>
<feature type="domain" description="CheW-like" evidence="4">
    <location>
        <begin position="15"/>
        <end position="155"/>
    </location>
</feature>
<dbReference type="Gene3D" id="2.30.30.40">
    <property type="entry name" value="SH3 Domains"/>
    <property type="match status" value="1"/>
</dbReference>
<dbReference type="GO" id="GO:0005829">
    <property type="term" value="C:cytosol"/>
    <property type="evidence" value="ECO:0007669"/>
    <property type="project" value="TreeGrafter"/>
</dbReference>
<keyword evidence="3" id="KW-0963">Cytoplasm</keyword>
<evidence type="ECO:0000256" key="2">
    <source>
        <dbReference type="ARBA" id="ARBA00021483"/>
    </source>
</evidence>
<organism evidence="5 6">
    <name type="scientific">Paracidovorax valerianellae</name>
    <dbReference type="NCBI Taxonomy" id="187868"/>
    <lineage>
        <taxon>Bacteria</taxon>
        <taxon>Pseudomonadati</taxon>
        <taxon>Pseudomonadota</taxon>
        <taxon>Betaproteobacteria</taxon>
        <taxon>Burkholderiales</taxon>
        <taxon>Comamonadaceae</taxon>
        <taxon>Paracidovorax</taxon>
    </lineage>
</organism>
<dbReference type="PANTHER" id="PTHR22617:SF45">
    <property type="entry name" value="CHEMOTAXIS PROTEIN CHEW"/>
    <property type="match status" value="1"/>
</dbReference>
<dbReference type="RefSeq" id="WP_092745191.1">
    <property type="nucleotide sequence ID" value="NZ_FMZC01000013.1"/>
</dbReference>
<dbReference type="InterPro" id="IPR039315">
    <property type="entry name" value="CheW"/>
</dbReference>
<sequence>MAPQPHSTAATISEGGEFLSFRLGGEEYGIDILQVQEIRSYEPPTRLAGAPDFIKGVIDLRGIIIPIVDLRLRLHCDSAEYNHSTVVIVLNVGQHTVGAVVDSVSDVVELTAEMIRPAPQLTSNVDADFILGLGSVNDRMLILVAIEGLVGSETLGRMRPTGVNPAAAAVAAFMD</sequence>
<evidence type="ECO:0000313" key="6">
    <source>
        <dbReference type="Proteomes" id="UP000198781"/>
    </source>
</evidence>
<accession>A0A1G7AXI0</accession>
<evidence type="ECO:0000313" key="5">
    <source>
        <dbReference type="EMBL" id="SDE19588.1"/>
    </source>
</evidence>
<dbReference type="SUPFAM" id="SSF50341">
    <property type="entry name" value="CheW-like"/>
    <property type="match status" value="1"/>
</dbReference>
<comment type="subcellular location">
    <subcellularLocation>
        <location evidence="1">Cytoplasm</location>
    </subcellularLocation>
</comment>
<dbReference type="PANTHER" id="PTHR22617">
    <property type="entry name" value="CHEMOTAXIS SENSOR HISTIDINE KINASE-RELATED"/>
    <property type="match status" value="1"/>
</dbReference>
<dbReference type="PROSITE" id="PS50851">
    <property type="entry name" value="CHEW"/>
    <property type="match status" value="1"/>
</dbReference>
<dbReference type="Proteomes" id="UP000198781">
    <property type="component" value="Unassembled WGS sequence"/>
</dbReference>
<dbReference type="AlphaFoldDB" id="A0A1G7AXI0"/>